<feature type="transmembrane region" description="Helical" evidence="2">
    <location>
        <begin position="38"/>
        <end position="59"/>
    </location>
</feature>
<feature type="region of interest" description="Disordered" evidence="1">
    <location>
        <begin position="156"/>
        <end position="188"/>
    </location>
</feature>
<evidence type="ECO:0008006" key="5">
    <source>
        <dbReference type="Google" id="ProtNLM"/>
    </source>
</evidence>
<keyword evidence="2" id="KW-0472">Membrane</keyword>
<feature type="compositionally biased region" description="Low complexity" evidence="1">
    <location>
        <begin position="82"/>
        <end position="92"/>
    </location>
</feature>
<feature type="transmembrane region" description="Helical" evidence="2">
    <location>
        <begin position="440"/>
        <end position="459"/>
    </location>
</feature>
<reference evidence="3 4" key="1">
    <citation type="submission" date="2024-10" db="EMBL/GenBank/DDBJ databases">
        <title>Updated reference genomes for cyclostephanoid diatoms.</title>
        <authorList>
            <person name="Roberts W.R."/>
            <person name="Alverson A.J."/>
        </authorList>
    </citation>
    <scope>NUCLEOTIDE SEQUENCE [LARGE SCALE GENOMIC DNA]</scope>
    <source>
        <strain evidence="3 4">AJA228-03</strain>
    </source>
</reference>
<feature type="compositionally biased region" description="Low complexity" evidence="1">
    <location>
        <begin position="119"/>
        <end position="140"/>
    </location>
</feature>
<comment type="caution">
    <text evidence="3">The sequence shown here is derived from an EMBL/GenBank/DDBJ whole genome shotgun (WGS) entry which is preliminary data.</text>
</comment>
<dbReference type="InterPro" id="IPR037185">
    <property type="entry name" value="EmrE-like"/>
</dbReference>
<evidence type="ECO:0000313" key="4">
    <source>
        <dbReference type="Proteomes" id="UP001530377"/>
    </source>
</evidence>
<evidence type="ECO:0000256" key="1">
    <source>
        <dbReference type="SAM" id="MobiDB-lite"/>
    </source>
</evidence>
<feature type="region of interest" description="Disordered" evidence="1">
    <location>
        <begin position="104"/>
        <end position="140"/>
    </location>
</feature>
<dbReference type="SUPFAM" id="SSF103481">
    <property type="entry name" value="Multidrug resistance efflux transporter EmrE"/>
    <property type="match status" value="1"/>
</dbReference>
<name>A0ABD3R314_9STRA</name>
<dbReference type="AlphaFoldDB" id="A0ABD3R314"/>
<proteinExistence type="predicted"/>
<dbReference type="PANTHER" id="PTHR13146:SF0">
    <property type="entry name" value="SOLUTE CARRIER FAMILY 35 MEMBER F6"/>
    <property type="match status" value="1"/>
</dbReference>
<feature type="region of interest" description="Disordered" evidence="1">
    <location>
        <begin position="271"/>
        <end position="290"/>
    </location>
</feature>
<feature type="region of interest" description="Disordered" evidence="1">
    <location>
        <begin position="80"/>
        <end position="99"/>
    </location>
</feature>
<accession>A0ABD3R314</accession>
<protein>
    <recommendedName>
        <fullName evidence="5">Integral membrane protein</fullName>
    </recommendedName>
</protein>
<organism evidence="3 4">
    <name type="scientific">Cyclostephanos tholiformis</name>
    <dbReference type="NCBI Taxonomy" id="382380"/>
    <lineage>
        <taxon>Eukaryota</taxon>
        <taxon>Sar</taxon>
        <taxon>Stramenopiles</taxon>
        <taxon>Ochrophyta</taxon>
        <taxon>Bacillariophyta</taxon>
        <taxon>Coscinodiscophyceae</taxon>
        <taxon>Thalassiosirophycidae</taxon>
        <taxon>Stephanodiscales</taxon>
        <taxon>Stephanodiscaceae</taxon>
        <taxon>Cyclostephanos</taxon>
    </lineage>
</organism>
<evidence type="ECO:0000256" key="2">
    <source>
        <dbReference type="SAM" id="Phobius"/>
    </source>
</evidence>
<keyword evidence="4" id="KW-1185">Reference proteome</keyword>
<evidence type="ECO:0000313" key="3">
    <source>
        <dbReference type="EMBL" id="KAL3807384.1"/>
    </source>
</evidence>
<sequence length="489" mass="53556">MAVFGYTSRTWSILCGMIVSGAARSIAVKLAYQSGLKAPLTITLLYLFGQSISLFVYYWNRTMMRMRRCGLVHCLHLPRAPSSSSSSSSSSSRTTDYVAAPTSEEIELTTIDPPPPSTSSPSASTPPIAISSDSANSASPSPSSSVVAYFHSSFYNDDDENDGEGMPRGSRHGLSDESEERTRRSARDVPWQARPALPALFNLLSSGLRWAALLYVDASVAEIIMSGLELCLAASAARCIRGRNVAYTRWGGISIVAFGVVIVERANRGRHVRSDDDGNDDNDARRPHSGSFASDATIGVVLIIIQTIFSVLQDIGEEIFMQVADFPATKMLGMEGFYGLVLGLIVYVAFGDKLSWIEDVNITLSSMREDSSVRIWMIGLPILFLITGIFNIKATEATSAMTRNVWKNVRTLLIWIVALGIFYIGRNPDYGEAWHTPESAHILFGFGIMTAGIVVYYRYKEQERYEPALDEDTIALDNGTESLSSSSFE</sequence>
<keyword evidence="2" id="KW-1133">Transmembrane helix</keyword>
<dbReference type="EMBL" id="JALLPB020000633">
    <property type="protein sequence ID" value="KAL3807384.1"/>
    <property type="molecule type" value="Genomic_DNA"/>
</dbReference>
<feature type="compositionally biased region" description="Basic and acidic residues" evidence="1">
    <location>
        <begin position="272"/>
        <end position="286"/>
    </location>
</feature>
<feature type="transmembrane region" description="Helical" evidence="2">
    <location>
        <begin position="332"/>
        <end position="350"/>
    </location>
</feature>
<feature type="transmembrane region" description="Helical" evidence="2">
    <location>
        <begin position="246"/>
        <end position="263"/>
    </location>
</feature>
<feature type="transmembrane region" description="Helical" evidence="2">
    <location>
        <begin position="292"/>
        <end position="312"/>
    </location>
</feature>
<dbReference type="PANTHER" id="PTHR13146">
    <property type="match status" value="1"/>
</dbReference>
<gene>
    <name evidence="3" type="ORF">ACHAXA_002250</name>
</gene>
<feature type="transmembrane region" description="Helical" evidence="2">
    <location>
        <begin position="412"/>
        <end position="428"/>
    </location>
</feature>
<dbReference type="Proteomes" id="UP001530377">
    <property type="component" value="Unassembled WGS sequence"/>
</dbReference>
<feature type="transmembrane region" description="Helical" evidence="2">
    <location>
        <begin position="12"/>
        <end position="32"/>
    </location>
</feature>
<keyword evidence="2" id="KW-0812">Transmembrane</keyword>
<feature type="transmembrane region" description="Helical" evidence="2">
    <location>
        <begin position="373"/>
        <end position="392"/>
    </location>
</feature>